<evidence type="ECO:0000313" key="2">
    <source>
        <dbReference type="EMBL" id="KAF7152403.1"/>
    </source>
</evidence>
<keyword evidence="3" id="KW-1185">Reference proteome</keyword>
<name>A0A834HG14_RHOSS</name>
<protein>
    <submittedName>
        <fullName evidence="2">Uncharacterized protein</fullName>
    </submittedName>
</protein>
<reference evidence="2" key="1">
    <citation type="submission" date="2019-11" db="EMBL/GenBank/DDBJ databases">
        <authorList>
            <person name="Liu Y."/>
            <person name="Hou J."/>
            <person name="Li T.-Q."/>
            <person name="Guan C.-H."/>
            <person name="Wu X."/>
            <person name="Wu H.-Z."/>
            <person name="Ling F."/>
            <person name="Zhang R."/>
            <person name="Shi X.-G."/>
            <person name="Ren J.-P."/>
            <person name="Chen E.-F."/>
            <person name="Sun J.-M."/>
        </authorList>
    </citation>
    <scope>NUCLEOTIDE SEQUENCE</scope>
    <source>
        <strain evidence="2">Adult_tree_wgs_1</strain>
        <tissue evidence="2">Leaves</tissue>
    </source>
</reference>
<dbReference type="AlphaFoldDB" id="A0A834HG14"/>
<comment type="caution">
    <text evidence="2">The sequence shown here is derived from an EMBL/GenBank/DDBJ whole genome shotgun (WGS) entry which is preliminary data.</text>
</comment>
<proteinExistence type="predicted"/>
<feature type="compositionally biased region" description="Polar residues" evidence="1">
    <location>
        <begin position="128"/>
        <end position="140"/>
    </location>
</feature>
<feature type="region of interest" description="Disordered" evidence="1">
    <location>
        <begin position="128"/>
        <end position="175"/>
    </location>
</feature>
<evidence type="ECO:0000313" key="3">
    <source>
        <dbReference type="Proteomes" id="UP000626092"/>
    </source>
</evidence>
<organism evidence="2 3">
    <name type="scientific">Rhododendron simsii</name>
    <name type="common">Sims's rhododendron</name>
    <dbReference type="NCBI Taxonomy" id="118357"/>
    <lineage>
        <taxon>Eukaryota</taxon>
        <taxon>Viridiplantae</taxon>
        <taxon>Streptophyta</taxon>
        <taxon>Embryophyta</taxon>
        <taxon>Tracheophyta</taxon>
        <taxon>Spermatophyta</taxon>
        <taxon>Magnoliopsida</taxon>
        <taxon>eudicotyledons</taxon>
        <taxon>Gunneridae</taxon>
        <taxon>Pentapetalae</taxon>
        <taxon>asterids</taxon>
        <taxon>Ericales</taxon>
        <taxon>Ericaceae</taxon>
        <taxon>Ericoideae</taxon>
        <taxon>Rhodoreae</taxon>
        <taxon>Rhododendron</taxon>
    </lineage>
</organism>
<evidence type="ECO:0000256" key="1">
    <source>
        <dbReference type="SAM" id="MobiDB-lite"/>
    </source>
</evidence>
<gene>
    <name evidence="2" type="ORF">RHSIM_Rhsim01G0173300</name>
</gene>
<accession>A0A834HG14</accession>
<sequence length="175" mass="19365">MTSLQPTIILLWDQFSDYEAPVMATLRMTLAAKVISGFTFNSQIPEALNLQSWCVVNADKLRELPPLAAMYTLLAKSAAAPSLDLINIIDLPSTVEKPKRCNITLKAYMYNYARIAQCRFHVHSMTNEPPQQAIDSSHQSLALPPPTPSKDEKLHAASASGQPTEENSSKKLRLN</sequence>
<dbReference type="Proteomes" id="UP000626092">
    <property type="component" value="Unassembled WGS sequence"/>
</dbReference>
<dbReference type="EMBL" id="WJXA01000001">
    <property type="protein sequence ID" value="KAF7152403.1"/>
    <property type="molecule type" value="Genomic_DNA"/>
</dbReference>